<dbReference type="AlphaFoldDB" id="A0A650M5K5"/>
<evidence type="ECO:0000313" key="1">
    <source>
        <dbReference type="EMBL" id="CAG9711014.1"/>
    </source>
</evidence>
<reference evidence="1" key="2">
    <citation type="submission" date="2021-10" db="EMBL/GenBank/DDBJ databases">
        <authorList>
            <person name="Mesa V."/>
        </authorList>
    </citation>
    <scope>NUCLEOTIDE SEQUENCE</scope>
    <source>
        <strain evidence="1">CC3_PB</strain>
    </source>
</reference>
<dbReference type="EMBL" id="CAKJVE010000004">
    <property type="protein sequence ID" value="CAG9711014.1"/>
    <property type="molecule type" value="Genomic_DNA"/>
</dbReference>
<gene>
    <name evidence="1" type="ORF">CNEO_45024</name>
    <name evidence="2" type="ORF">CNEONATNEC25_00733</name>
</gene>
<organism evidence="2 3">
    <name type="scientific">Clostridium neonatale</name>
    <dbReference type="NCBI Taxonomy" id="137838"/>
    <lineage>
        <taxon>Bacteria</taxon>
        <taxon>Bacillati</taxon>
        <taxon>Bacillota</taxon>
        <taxon>Clostridia</taxon>
        <taxon>Eubacteriales</taxon>
        <taxon>Clostridiaceae</taxon>
        <taxon>Clostridium</taxon>
    </lineage>
</organism>
<evidence type="ECO:0000313" key="3">
    <source>
        <dbReference type="Proteomes" id="UP000431451"/>
    </source>
</evidence>
<name>A0A650M5K5_9CLOT</name>
<dbReference type="Proteomes" id="UP000789738">
    <property type="component" value="Unassembled WGS sequence"/>
</dbReference>
<evidence type="ECO:0000313" key="2">
    <source>
        <dbReference type="EMBL" id="VCT83138.1"/>
    </source>
</evidence>
<proteinExistence type="predicted"/>
<dbReference type="Proteomes" id="UP000431451">
    <property type="component" value="Unassembled WGS sequence"/>
</dbReference>
<reference evidence="2 3" key="1">
    <citation type="submission" date="2018-06" db="EMBL/GenBank/DDBJ databases">
        <authorList>
            <consortium name="IHU Genomes"/>
        </authorList>
    </citation>
    <scope>NUCLEOTIDE SEQUENCE [LARGE SCALE GENOMIC DNA]</scope>
    <source>
        <strain evidence="2 3">NEC25</strain>
    </source>
</reference>
<dbReference type="EMBL" id="UWJD01000001">
    <property type="protein sequence ID" value="VCT83138.1"/>
    <property type="molecule type" value="Genomic_DNA"/>
</dbReference>
<sequence>MRIVSGVRIMATIKITISTEKAVSTDIKETKDNPNDVVDKISGLLNIGGSKSGNERCSTQNC</sequence>
<accession>A0A650M5K5</accession>
<protein>
    <submittedName>
        <fullName evidence="2">Uncharacterized protein</fullName>
    </submittedName>
</protein>